<feature type="non-terminal residue" evidence="2">
    <location>
        <position position="598"/>
    </location>
</feature>
<comment type="caution">
    <text evidence="2">The sequence shown here is derived from an EMBL/GenBank/DDBJ whole genome shotgun (WGS) entry which is preliminary data.</text>
</comment>
<reference evidence="2 3" key="1">
    <citation type="journal article" date="2018" name="PLoS ONE">
        <title>The draft genome of Kipferlia bialata reveals reductive genome evolution in fornicate parasites.</title>
        <authorList>
            <person name="Tanifuji G."/>
            <person name="Takabayashi S."/>
            <person name="Kume K."/>
            <person name="Takagi M."/>
            <person name="Nakayama T."/>
            <person name="Kamikawa R."/>
            <person name="Inagaki Y."/>
            <person name="Hashimoto T."/>
        </authorList>
    </citation>
    <scope>NUCLEOTIDE SEQUENCE [LARGE SCALE GENOMIC DNA]</scope>
    <source>
        <strain evidence="2">NY0173</strain>
    </source>
</reference>
<feature type="signal peptide" evidence="1">
    <location>
        <begin position="1"/>
        <end position="16"/>
    </location>
</feature>
<evidence type="ECO:0000256" key="1">
    <source>
        <dbReference type="SAM" id="SignalP"/>
    </source>
</evidence>
<dbReference type="AlphaFoldDB" id="A0A9K3CWS4"/>
<gene>
    <name evidence="2" type="ORF">KIPB_006129</name>
</gene>
<keyword evidence="1" id="KW-0732">Signal</keyword>
<organism evidence="2 3">
    <name type="scientific">Kipferlia bialata</name>
    <dbReference type="NCBI Taxonomy" id="797122"/>
    <lineage>
        <taxon>Eukaryota</taxon>
        <taxon>Metamonada</taxon>
        <taxon>Carpediemonas-like organisms</taxon>
        <taxon>Kipferlia</taxon>
    </lineage>
</organism>
<name>A0A9K3CWS4_9EUKA</name>
<evidence type="ECO:0000313" key="2">
    <source>
        <dbReference type="EMBL" id="GIQ84601.1"/>
    </source>
</evidence>
<dbReference type="EMBL" id="BDIP01001535">
    <property type="protein sequence ID" value="GIQ84601.1"/>
    <property type="molecule type" value="Genomic_DNA"/>
</dbReference>
<protein>
    <submittedName>
        <fullName evidence="2">Uncharacterized protein</fullName>
    </submittedName>
</protein>
<keyword evidence="3" id="KW-1185">Reference proteome</keyword>
<sequence>MLLLSMILRLILQVSPLELIPVLHRQLRRLTDVVEYLNRSVGLVHIYWYWAPPSVAHAPFRLFQTLDQAKASTKVSSSDCPTDRTLEALAPALFAQSEYCCGEGDALSRVLRRACQGSPHRTLVMGSPLFDLCALSSLDSLTIGRLCPPEWPEVRIASVGNGSTSIRQHLQSLFQLTPDRLAGVALLQCENLGQTFMDLPGSQGDSNISVGQYLQQMRSGVYRRGIESVLADAGASDSILSQARKALADVSMCLTGRAGEHPSYSSPLLAMLSAQARIPISPFFDITWGTPLLVGDLLAPILTRLALQAGTPPPSLAGGIGTDTQVPRWVSQPGSASKVATLLWVSGLSSSPIPPHTHSAVDTLTCMVGAWGVVALLCVGRALVQRRVLSVGEVEAALTAAVAYADLSNAEREAYHAKLPHLNSKLPSRLMCTTALVAEVERALLASAAVGTQSMAVHDRSVCDRRSVVSAVVALGTLTKTGQIEKGDDPLHCTMDYLGLSTSDNTLTAVRYLVDTYVTNAPSETAAVERVIPEHDVSQMVPGEQACPLYPELSPLPADSKWDSILETILCSDADTPVFIAGETGSGKSTRVPAMIRQ</sequence>
<dbReference type="Proteomes" id="UP000265618">
    <property type="component" value="Unassembled WGS sequence"/>
</dbReference>
<evidence type="ECO:0000313" key="3">
    <source>
        <dbReference type="Proteomes" id="UP000265618"/>
    </source>
</evidence>
<feature type="chain" id="PRO_5039921897" evidence="1">
    <location>
        <begin position="17"/>
        <end position="598"/>
    </location>
</feature>
<proteinExistence type="predicted"/>
<accession>A0A9K3CWS4</accession>